<dbReference type="PATRIC" id="fig|48936.3.peg.775"/>
<reference evidence="2 3" key="1">
    <citation type="submission" date="2014-10" db="EMBL/GenBank/DDBJ databases">
        <title>Draft genome sequence of Novosphingobium subterraneum DSM 12447.</title>
        <authorList>
            <person name="Gan H.M."/>
            <person name="Gan H.Y."/>
            <person name="Savka M.A."/>
        </authorList>
    </citation>
    <scope>NUCLEOTIDE SEQUENCE [LARGE SCALE GENOMIC DNA]</scope>
    <source>
        <strain evidence="2 3">DSM 12447</strain>
    </source>
</reference>
<proteinExistence type="predicted"/>
<evidence type="ECO:0000313" key="2">
    <source>
        <dbReference type="EMBL" id="KHS48683.1"/>
    </source>
</evidence>
<keyword evidence="1" id="KW-1133">Transmembrane helix</keyword>
<feature type="transmembrane region" description="Helical" evidence="1">
    <location>
        <begin position="6"/>
        <end position="24"/>
    </location>
</feature>
<name>A0A0B8ZQE5_9SPHN</name>
<dbReference type="AlphaFoldDB" id="A0A0B8ZQE5"/>
<dbReference type="Proteomes" id="UP000031338">
    <property type="component" value="Unassembled WGS sequence"/>
</dbReference>
<accession>A0A0B8ZQE5</accession>
<keyword evidence="1" id="KW-0472">Membrane</keyword>
<dbReference type="STRING" id="48936.NJ75_00765"/>
<dbReference type="RefSeq" id="WP_039331616.1">
    <property type="nucleotide sequence ID" value="NZ_JBNNWK010000011.1"/>
</dbReference>
<gene>
    <name evidence="2" type="ORF">NJ75_00765</name>
</gene>
<protein>
    <submittedName>
        <fullName evidence="2">Uncharacterized protein</fullName>
    </submittedName>
</protein>
<evidence type="ECO:0000313" key="3">
    <source>
        <dbReference type="Proteomes" id="UP000031338"/>
    </source>
</evidence>
<evidence type="ECO:0000256" key="1">
    <source>
        <dbReference type="SAM" id="Phobius"/>
    </source>
</evidence>
<dbReference type="EMBL" id="JRVC01000003">
    <property type="protein sequence ID" value="KHS48683.1"/>
    <property type="molecule type" value="Genomic_DNA"/>
</dbReference>
<keyword evidence="3" id="KW-1185">Reference proteome</keyword>
<feature type="transmembrane region" description="Helical" evidence="1">
    <location>
        <begin position="33"/>
        <end position="51"/>
    </location>
</feature>
<keyword evidence="1" id="KW-0812">Transmembrane</keyword>
<comment type="caution">
    <text evidence="2">The sequence shown here is derived from an EMBL/GenBank/DDBJ whole genome shotgun (WGS) entry which is preliminary data.</text>
</comment>
<sequence length="69" mass="7252">MLDAALSLMMLAAIALVGGAVFLFRRGERKRPALMLTLAGIMVVNLIIWTLPDRSGATLKGAAEAGPTQ</sequence>
<organism evidence="2 3">
    <name type="scientific">Novosphingobium subterraneum</name>
    <dbReference type="NCBI Taxonomy" id="48936"/>
    <lineage>
        <taxon>Bacteria</taxon>
        <taxon>Pseudomonadati</taxon>
        <taxon>Pseudomonadota</taxon>
        <taxon>Alphaproteobacteria</taxon>
        <taxon>Sphingomonadales</taxon>
        <taxon>Sphingomonadaceae</taxon>
        <taxon>Novosphingobium</taxon>
    </lineage>
</organism>